<dbReference type="RefSeq" id="WP_153406744.1">
    <property type="nucleotide sequence ID" value="NZ_ML762452.1"/>
</dbReference>
<keyword evidence="2" id="KW-0808">Transferase</keyword>
<dbReference type="InterPro" id="IPR016181">
    <property type="entry name" value="Acyl_CoA_acyltransferase"/>
</dbReference>
<dbReference type="GO" id="GO:0016747">
    <property type="term" value="F:acyltransferase activity, transferring groups other than amino-acyl groups"/>
    <property type="evidence" value="ECO:0007669"/>
    <property type="project" value="InterPro"/>
</dbReference>
<dbReference type="Gene3D" id="3.40.630.30">
    <property type="match status" value="1"/>
</dbReference>
<dbReference type="AlphaFoldDB" id="A0A7C8KPJ7"/>
<evidence type="ECO:0000313" key="2">
    <source>
        <dbReference type="EMBL" id="KAB8126144.1"/>
    </source>
</evidence>
<feature type="domain" description="N-acetyltransferase" evidence="1">
    <location>
        <begin position="13"/>
        <end position="173"/>
    </location>
</feature>
<protein>
    <submittedName>
        <fullName evidence="2">GNAT family N-acetyltransferase</fullName>
    </submittedName>
</protein>
<dbReference type="PROSITE" id="PS51186">
    <property type="entry name" value="GNAT"/>
    <property type="match status" value="1"/>
</dbReference>
<dbReference type="Proteomes" id="UP000480246">
    <property type="component" value="Unassembled WGS sequence"/>
</dbReference>
<dbReference type="PANTHER" id="PTHR43610:SF1">
    <property type="entry name" value="N-ACETYLTRANSFERASE DOMAIN-CONTAINING PROTEIN"/>
    <property type="match status" value="1"/>
</dbReference>
<organism evidence="2 3">
    <name type="scientific">Gracilibacillus oryzae</name>
    <dbReference type="NCBI Taxonomy" id="1672701"/>
    <lineage>
        <taxon>Bacteria</taxon>
        <taxon>Bacillati</taxon>
        <taxon>Bacillota</taxon>
        <taxon>Bacilli</taxon>
        <taxon>Bacillales</taxon>
        <taxon>Bacillaceae</taxon>
        <taxon>Gracilibacillus</taxon>
    </lineage>
</organism>
<keyword evidence="3" id="KW-1185">Reference proteome</keyword>
<dbReference type="PANTHER" id="PTHR43610">
    <property type="entry name" value="BLL6696 PROTEIN"/>
    <property type="match status" value="1"/>
</dbReference>
<comment type="caution">
    <text evidence="2">The sequence shown here is derived from an EMBL/GenBank/DDBJ whole genome shotgun (WGS) entry which is preliminary data.</text>
</comment>
<dbReference type="Pfam" id="PF13302">
    <property type="entry name" value="Acetyltransf_3"/>
    <property type="match status" value="1"/>
</dbReference>
<dbReference type="InterPro" id="IPR000182">
    <property type="entry name" value="GNAT_dom"/>
</dbReference>
<proteinExistence type="predicted"/>
<sequence length="193" mass="22089">MEITPVVLVGDKVKIQPMEDCHAEELFEAGNNPAIWAYMPMKVQSMEDMKSLVNGALKAKEQGSEFPFVIIDKDSGKIAGSTRFLNISIPNRNLEIGWTWLSPAVWRTRINTESKYLLMKHCFETLGTIRVQLKTDSRNVRSQQAIERLGAVKEGVLRNHRVMPDGYLRDSVYYSVIDEEWGVVKDRLESMLR</sequence>
<evidence type="ECO:0000259" key="1">
    <source>
        <dbReference type="PROSITE" id="PS51186"/>
    </source>
</evidence>
<dbReference type="OrthoDB" id="9795199at2"/>
<reference evidence="2 3" key="1">
    <citation type="submission" date="2019-10" db="EMBL/GenBank/DDBJ databases">
        <title>Gracilibacillus sp. nov. isolated from rice seeds.</title>
        <authorList>
            <person name="He S."/>
        </authorList>
    </citation>
    <scope>NUCLEOTIDE SEQUENCE [LARGE SCALE GENOMIC DNA]</scope>
    <source>
        <strain evidence="2 3">TD8</strain>
    </source>
</reference>
<dbReference type="SUPFAM" id="SSF55729">
    <property type="entry name" value="Acyl-CoA N-acyltransferases (Nat)"/>
    <property type="match status" value="1"/>
</dbReference>
<gene>
    <name evidence="2" type="ORF">F9U64_20520</name>
</gene>
<accession>A0A7C8KPJ7</accession>
<evidence type="ECO:0000313" key="3">
    <source>
        <dbReference type="Proteomes" id="UP000480246"/>
    </source>
</evidence>
<dbReference type="EMBL" id="WEID01000115">
    <property type="protein sequence ID" value="KAB8126144.1"/>
    <property type="molecule type" value="Genomic_DNA"/>
</dbReference>
<name>A0A7C8KPJ7_9BACI</name>